<dbReference type="PROSITE" id="PS50088">
    <property type="entry name" value="ANK_REPEAT"/>
    <property type="match status" value="2"/>
</dbReference>
<keyword evidence="1" id="KW-0677">Repeat</keyword>
<dbReference type="PANTHER" id="PTHR24189">
    <property type="entry name" value="MYOTROPHIN"/>
    <property type="match status" value="1"/>
</dbReference>
<reference evidence="4" key="1">
    <citation type="submission" date="2006-10" db="EMBL/GenBank/DDBJ databases">
        <authorList>
            <person name="Amadeo P."/>
            <person name="Zhao Q."/>
            <person name="Wortman J."/>
            <person name="Fraser-Liggett C."/>
            <person name="Carlton J."/>
        </authorList>
    </citation>
    <scope>NUCLEOTIDE SEQUENCE</scope>
    <source>
        <strain evidence="4">G3</strain>
    </source>
</reference>
<reference evidence="4" key="2">
    <citation type="journal article" date="2007" name="Science">
        <title>Draft genome sequence of the sexually transmitted pathogen Trichomonas vaginalis.</title>
        <authorList>
            <person name="Carlton J.M."/>
            <person name="Hirt R.P."/>
            <person name="Silva J.C."/>
            <person name="Delcher A.L."/>
            <person name="Schatz M."/>
            <person name="Zhao Q."/>
            <person name="Wortman J.R."/>
            <person name="Bidwell S.L."/>
            <person name="Alsmark U.C.M."/>
            <person name="Besteiro S."/>
            <person name="Sicheritz-Ponten T."/>
            <person name="Noel C.J."/>
            <person name="Dacks J.B."/>
            <person name="Foster P.G."/>
            <person name="Simillion C."/>
            <person name="Van de Peer Y."/>
            <person name="Miranda-Saavedra D."/>
            <person name="Barton G.J."/>
            <person name="Westrop G.D."/>
            <person name="Mueller S."/>
            <person name="Dessi D."/>
            <person name="Fiori P.L."/>
            <person name="Ren Q."/>
            <person name="Paulsen I."/>
            <person name="Zhang H."/>
            <person name="Bastida-Corcuera F.D."/>
            <person name="Simoes-Barbosa A."/>
            <person name="Brown M.T."/>
            <person name="Hayes R.D."/>
            <person name="Mukherjee M."/>
            <person name="Okumura C.Y."/>
            <person name="Schneider R."/>
            <person name="Smith A.J."/>
            <person name="Vanacova S."/>
            <person name="Villalvazo M."/>
            <person name="Haas B.J."/>
            <person name="Pertea M."/>
            <person name="Feldblyum T.V."/>
            <person name="Utterback T.R."/>
            <person name="Shu C.L."/>
            <person name="Osoegawa K."/>
            <person name="de Jong P.J."/>
            <person name="Hrdy I."/>
            <person name="Horvathova L."/>
            <person name="Zubacova Z."/>
            <person name="Dolezal P."/>
            <person name="Malik S.B."/>
            <person name="Logsdon J.M. Jr."/>
            <person name="Henze K."/>
            <person name="Gupta A."/>
            <person name="Wang C.C."/>
            <person name="Dunne R.L."/>
            <person name="Upcroft J.A."/>
            <person name="Upcroft P."/>
            <person name="White O."/>
            <person name="Salzberg S.L."/>
            <person name="Tang P."/>
            <person name="Chiu C.-H."/>
            <person name="Lee Y.-S."/>
            <person name="Embley T.M."/>
            <person name="Coombs G.H."/>
            <person name="Mottram J.C."/>
            <person name="Tachezy J."/>
            <person name="Fraser-Liggett C.M."/>
            <person name="Johnson P.J."/>
        </authorList>
    </citation>
    <scope>NUCLEOTIDE SEQUENCE [LARGE SCALE GENOMIC DNA]</scope>
    <source>
        <strain evidence="4">G3</strain>
    </source>
</reference>
<dbReference type="KEGG" id="tva:4757859"/>
<dbReference type="SUPFAM" id="SSF48403">
    <property type="entry name" value="Ankyrin repeat"/>
    <property type="match status" value="1"/>
</dbReference>
<evidence type="ECO:0000256" key="1">
    <source>
        <dbReference type="ARBA" id="ARBA00022737"/>
    </source>
</evidence>
<accession>A2F4Y0</accession>
<dbReference type="EMBL" id="DS113616">
    <property type="protein sequence ID" value="EAY00045.1"/>
    <property type="molecule type" value="Genomic_DNA"/>
</dbReference>
<keyword evidence="2 3" id="KW-0040">ANK repeat</keyword>
<protein>
    <submittedName>
        <fullName evidence="4">Ankyrin repeat protein, putative</fullName>
    </submittedName>
</protein>
<dbReference type="RefSeq" id="XP_001312974.1">
    <property type="nucleotide sequence ID" value="XM_001312973.1"/>
</dbReference>
<dbReference type="PROSITE" id="PS50297">
    <property type="entry name" value="ANK_REP_REGION"/>
    <property type="match status" value="2"/>
</dbReference>
<gene>
    <name evidence="4" type="ORF">TVAG_345930</name>
</gene>
<evidence type="ECO:0000256" key="2">
    <source>
        <dbReference type="ARBA" id="ARBA00023043"/>
    </source>
</evidence>
<dbReference type="PANTHER" id="PTHR24189:SF50">
    <property type="entry name" value="ANKYRIN REPEAT AND SOCS BOX PROTEIN 2"/>
    <property type="match status" value="1"/>
</dbReference>
<dbReference type="Proteomes" id="UP000001542">
    <property type="component" value="Unassembled WGS sequence"/>
</dbReference>
<evidence type="ECO:0000256" key="3">
    <source>
        <dbReference type="PROSITE-ProRule" id="PRU00023"/>
    </source>
</evidence>
<dbReference type="InterPro" id="IPR002110">
    <property type="entry name" value="Ankyrin_rpt"/>
</dbReference>
<dbReference type="OrthoDB" id="2157354at2759"/>
<keyword evidence="5" id="KW-1185">Reference proteome</keyword>
<organism evidence="4 5">
    <name type="scientific">Trichomonas vaginalis (strain ATCC PRA-98 / G3)</name>
    <dbReference type="NCBI Taxonomy" id="412133"/>
    <lineage>
        <taxon>Eukaryota</taxon>
        <taxon>Metamonada</taxon>
        <taxon>Parabasalia</taxon>
        <taxon>Trichomonadida</taxon>
        <taxon>Trichomonadidae</taxon>
        <taxon>Trichomonas</taxon>
    </lineage>
</organism>
<dbReference type="SMART" id="SM00248">
    <property type="entry name" value="ANK"/>
    <property type="match status" value="2"/>
</dbReference>
<dbReference type="InParanoid" id="A2F4Y0"/>
<dbReference type="InterPro" id="IPR036770">
    <property type="entry name" value="Ankyrin_rpt-contain_sf"/>
</dbReference>
<feature type="repeat" description="ANK" evidence="3">
    <location>
        <begin position="6"/>
        <end position="38"/>
    </location>
</feature>
<feature type="repeat" description="ANK" evidence="3">
    <location>
        <begin position="39"/>
        <end position="66"/>
    </location>
</feature>
<dbReference type="InterPro" id="IPR050745">
    <property type="entry name" value="Multifunctional_regulatory"/>
</dbReference>
<proteinExistence type="predicted"/>
<dbReference type="AlphaFoldDB" id="A2F4Y0"/>
<name>A2F4Y0_TRIV3</name>
<dbReference type="Gene3D" id="1.25.40.20">
    <property type="entry name" value="Ankyrin repeat-containing domain"/>
    <property type="match status" value="1"/>
</dbReference>
<dbReference type="VEuPathDB" id="TrichDB:TVAGG3_1069990"/>
<dbReference type="STRING" id="5722.A2F4Y0"/>
<evidence type="ECO:0000313" key="4">
    <source>
        <dbReference type="EMBL" id="EAY00045.1"/>
    </source>
</evidence>
<sequence length="66" mass="7315">MKKDNDGKTALHGAAQYNSKETAELLLSHDININEKDNDGKTAFDIAASMNKREINDYLISYGAKL</sequence>
<dbReference type="Pfam" id="PF12796">
    <property type="entry name" value="Ank_2"/>
    <property type="match status" value="1"/>
</dbReference>
<evidence type="ECO:0000313" key="5">
    <source>
        <dbReference type="Proteomes" id="UP000001542"/>
    </source>
</evidence>